<dbReference type="EMBL" id="MT576697">
    <property type="protein sequence ID" value="QWV61776.1"/>
    <property type="molecule type" value="Genomic_DNA"/>
</dbReference>
<feature type="transmembrane region" description="Helical" evidence="1">
    <location>
        <begin position="24"/>
        <end position="43"/>
    </location>
</feature>
<organism evidence="3">
    <name type="scientific">Agonoscena pistaciae</name>
    <dbReference type="NCBI Taxonomy" id="1635299"/>
    <lineage>
        <taxon>Eukaryota</taxon>
        <taxon>Metazoa</taxon>
        <taxon>Ecdysozoa</taxon>
        <taxon>Arthropoda</taxon>
        <taxon>Hexapoda</taxon>
        <taxon>Insecta</taxon>
        <taxon>Pterygota</taxon>
        <taxon>Neoptera</taxon>
        <taxon>Paraneoptera</taxon>
        <taxon>Hemiptera</taxon>
        <taxon>Sternorrhyncha</taxon>
        <taxon>Psylloidea</taxon>
        <taxon>Aphalaridae</taxon>
        <taxon>Agonoscena</taxon>
    </lineage>
</organism>
<evidence type="ECO:0000313" key="3">
    <source>
        <dbReference type="EMBL" id="QWV61776.1"/>
    </source>
</evidence>
<name>A0A8F2PRS9_9HEMI</name>
<feature type="chain" id="PRO_5034014667" evidence="2">
    <location>
        <begin position="19"/>
        <end position="160"/>
    </location>
</feature>
<geneLocation type="mitochondrion" evidence="3"/>
<dbReference type="AlphaFoldDB" id="A0A8F2PRS9"/>
<evidence type="ECO:0000256" key="2">
    <source>
        <dbReference type="SAM" id="SignalP"/>
    </source>
</evidence>
<reference evidence="3" key="1">
    <citation type="journal article" date="2021" name="Int J Trop Insect Sci">
        <title>De novo assembly and comparative analysis of the complete mitochondrial genome sequence of the pistachio psyllid, Agonoscena pistaciae (Hemiptera: Aphalaridae).</title>
        <authorList>
            <person name="Fekrat L."/>
            <person name="Zakiaghl M."/>
            <person name="Dhami M.K."/>
            <person name="Zhang Y."/>
            <person name="Koohkanzade M."/>
        </authorList>
    </citation>
    <scope>NUCLEOTIDE SEQUENCE</scope>
    <source>
        <tissue evidence="3">Whole insect</tissue>
    </source>
</reference>
<accession>A0A8F2PRS9</accession>
<keyword evidence="3" id="KW-0496">Mitochondrion</keyword>
<keyword evidence="2" id="KW-0732">Signal</keyword>
<protein>
    <submittedName>
        <fullName evidence="3">NADH dehydrogenase subunit 6</fullName>
    </submittedName>
</protein>
<keyword evidence="1" id="KW-0472">Membrane</keyword>
<feature type="signal peptide" evidence="2">
    <location>
        <begin position="1"/>
        <end position="18"/>
    </location>
</feature>
<feature type="transmembrane region" description="Helical" evidence="1">
    <location>
        <begin position="49"/>
        <end position="71"/>
    </location>
</feature>
<sequence>MLTKTFSWILVLVSSTLSYLKTPLELAMAIFTQCFVICGLVRLMIPSSWIPLTIFMVTVGGLMIIFMYTTSITSNSNFHHLKVKKIILCLFIISPMMTLNSLETKNDLISGFDTFLVQYFKMFLPLNCFSTLFVFSYLILVLMILISLLDWIKGPMRKKY</sequence>
<gene>
    <name evidence="3" type="primary">nad6</name>
</gene>
<keyword evidence="1" id="KW-1133">Transmembrane helix</keyword>
<proteinExistence type="predicted"/>
<evidence type="ECO:0000256" key="1">
    <source>
        <dbReference type="SAM" id="Phobius"/>
    </source>
</evidence>
<feature type="transmembrane region" description="Helical" evidence="1">
    <location>
        <begin position="122"/>
        <end position="149"/>
    </location>
</feature>
<keyword evidence="1" id="KW-0812">Transmembrane</keyword>